<dbReference type="RefSeq" id="WP_346097204.1">
    <property type="nucleotide sequence ID" value="NZ_BAAABY010000033.1"/>
</dbReference>
<keyword evidence="2" id="KW-1185">Reference proteome</keyword>
<protein>
    <recommendedName>
        <fullName evidence="3">Asp23/Gls24 family envelope stress response protein</fullName>
    </recommendedName>
</protein>
<evidence type="ECO:0008006" key="3">
    <source>
        <dbReference type="Google" id="ProtNLM"/>
    </source>
</evidence>
<dbReference type="Proteomes" id="UP001500909">
    <property type="component" value="Unassembled WGS sequence"/>
</dbReference>
<comment type="caution">
    <text evidence="1">The sequence shown here is derived from an EMBL/GenBank/DDBJ whole genome shotgun (WGS) entry which is preliminary data.</text>
</comment>
<gene>
    <name evidence="1" type="ORF">GCM10010361_47690</name>
</gene>
<reference evidence="2" key="1">
    <citation type="journal article" date="2019" name="Int. J. Syst. Evol. Microbiol.">
        <title>The Global Catalogue of Microorganisms (GCM) 10K type strain sequencing project: providing services to taxonomists for standard genome sequencing and annotation.</title>
        <authorList>
            <consortium name="The Broad Institute Genomics Platform"/>
            <consortium name="The Broad Institute Genome Sequencing Center for Infectious Disease"/>
            <person name="Wu L."/>
            <person name="Ma J."/>
        </authorList>
    </citation>
    <scope>NUCLEOTIDE SEQUENCE [LARGE SCALE GENOMIC DNA]</scope>
    <source>
        <strain evidence="2">JCM 4805</strain>
    </source>
</reference>
<accession>A0ABP3KEF9</accession>
<sequence>MALGDDAYEEDPALPCGRTLSEVWEKAEETPDDPHAAGCPHCQEALTRLGVLDDYVREARDSTADEAAEAADAAATERLTARVMDLVRTELRPGRTLPLGEPADDVWITEAAAAKAFRAAAETLPAVYAGSCRVALTAPEGPMTVRIEVEAGLRWELPELAEQVRRRVRAAADEAVGVTVSAVDVRIVDLIDESGEESA</sequence>
<organism evidence="1 2">
    <name type="scientific">Streptomyces olivaceiscleroticus</name>
    <dbReference type="NCBI Taxonomy" id="68245"/>
    <lineage>
        <taxon>Bacteria</taxon>
        <taxon>Bacillati</taxon>
        <taxon>Actinomycetota</taxon>
        <taxon>Actinomycetes</taxon>
        <taxon>Kitasatosporales</taxon>
        <taxon>Streptomycetaceae</taxon>
        <taxon>Streptomyces</taxon>
    </lineage>
</organism>
<evidence type="ECO:0000313" key="1">
    <source>
        <dbReference type="EMBL" id="GAA0477643.1"/>
    </source>
</evidence>
<proteinExistence type="predicted"/>
<evidence type="ECO:0000313" key="2">
    <source>
        <dbReference type="Proteomes" id="UP001500909"/>
    </source>
</evidence>
<name>A0ABP3KEF9_9ACTN</name>
<dbReference type="EMBL" id="BAAABY010000033">
    <property type="protein sequence ID" value="GAA0477643.1"/>
    <property type="molecule type" value="Genomic_DNA"/>
</dbReference>